<dbReference type="SUPFAM" id="SSF46785">
    <property type="entry name" value="Winged helix' DNA-binding domain"/>
    <property type="match status" value="1"/>
</dbReference>
<dbReference type="Gene3D" id="3.40.190.290">
    <property type="match status" value="1"/>
</dbReference>
<evidence type="ECO:0000256" key="4">
    <source>
        <dbReference type="ARBA" id="ARBA00023163"/>
    </source>
</evidence>
<dbReference type="InterPro" id="IPR005119">
    <property type="entry name" value="LysR_subst-bd"/>
</dbReference>
<reference evidence="6 7" key="1">
    <citation type="submission" date="2019-10" db="EMBL/GenBank/DDBJ databases">
        <title>Pseudomonas dajingensis sp. nov., isolated from the profound head ulcers of farmed Murray cod (Maccullochella peelii peelii).</title>
        <authorList>
            <person name="Liu Y."/>
        </authorList>
    </citation>
    <scope>NUCLEOTIDE SEQUENCE [LARGE SCALE GENOMIC DNA]</scope>
    <source>
        <strain evidence="6 7">MC042</strain>
    </source>
</reference>
<dbReference type="EMBL" id="WHUV01000001">
    <property type="protein sequence ID" value="MQA52198.1"/>
    <property type="molecule type" value="Genomic_DNA"/>
</dbReference>
<comment type="caution">
    <text evidence="6">The sequence shown here is derived from an EMBL/GenBank/DDBJ whole genome shotgun (WGS) entry which is preliminary data.</text>
</comment>
<proteinExistence type="inferred from homology"/>
<name>A0A7X1U2U8_9PSED</name>
<evidence type="ECO:0000313" key="6">
    <source>
        <dbReference type="EMBL" id="MQA52198.1"/>
    </source>
</evidence>
<dbReference type="GO" id="GO:0000976">
    <property type="term" value="F:transcription cis-regulatory region binding"/>
    <property type="evidence" value="ECO:0007669"/>
    <property type="project" value="TreeGrafter"/>
</dbReference>
<evidence type="ECO:0000259" key="5">
    <source>
        <dbReference type="PROSITE" id="PS50931"/>
    </source>
</evidence>
<feature type="domain" description="HTH lysR-type" evidence="5">
    <location>
        <begin position="1"/>
        <end position="60"/>
    </location>
</feature>
<dbReference type="Pfam" id="PF03466">
    <property type="entry name" value="LysR_substrate"/>
    <property type="match status" value="1"/>
</dbReference>
<dbReference type="Proteomes" id="UP000486534">
    <property type="component" value="Unassembled WGS sequence"/>
</dbReference>
<evidence type="ECO:0000256" key="1">
    <source>
        <dbReference type="ARBA" id="ARBA00009437"/>
    </source>
</evidence>
<sequence length="305" mass="33811">MDFSLDQLQMFVQAARTGSFSAAARRLGKTQSTVSLAIANLEDDLKVELFDRSTRSPALTATGRKILLQAEAVLERCQDLQASADGLSQEPEPQLTLAIQAPCGPLLPLLREFEQAFPQVDLLLRQPHSSSASELVARGEAALGLAPSAPGYPQALEFQQVGRLHLVHACRPDHPLAQRNPLSADDLQQHRRLCASSLPSQQPPSSEYLRCLRLWQVQDQHALLEMLRAGLGWAALPRQLVQRELARGELVELHLADPFHGDWQIGVDLLWARQSPLGQAGTWLKERLLHSRVYEVDRRGPPPAR</sequence>
<dbReference type="FunFam" id="1.10.10.10:FF:000001">
    <property type="entry name" value="LysR family transcriptional regulator"/>
    <property type="match status" value="1"/>
</dbReference>
<dbReference type="InterPro" id="IPR036388">
    <property type="entry name" value="WH-like_DNA-bd_sf"/>
</dbReference>
<dbReference type="PANTHER" id="PTHR30126:SF91">
    <property type="entry name" value="LYSR FAMILY TRANSCRIPTIONAL REGULATOR"/>
    <property type="match status" value="1"/>
</dbReference>
<comment type="similarity">
    <text evidence="1">Belongs to the LysR transcriptional regulatory family.</text>
</comment>
<dbReference type="PROSITE" id="PS50931">
    <property type="entry name" value="HTH_LYSR"/>
    <property type="match status" value="1"/>
</dbReference>
<accession>A0A7X1U2U8</accession>
<dbReference type="Pfam" id="PF00126">
    <property type="entry name" value="HTH_1"/>
    <property type="match status" value="1"/>
</dbReference>
<dbReference type="InterPro" id="IPR036390">
    <property type="entry name" value="WH_DNA-bd_sf"/>
</dbReference>
<gene>
    <name evidence="6" type="ORF">GDH07_02540</name>
</gene>
<dbReference type="GO" id="GO:0003700">
    <property type="term" value="F:DNA-binding transcription factor activity"/>
    <property type="evidence" value="ECO:0007669"/>
    <property type="project" value="InterPro"/>
</dbReference>
<dbReference type="InterPro" id="IPR000847">
    <property type="entry name" value="LysR_HTH_N"/>
</dbReference>
<keyword evidence="4" id="KW-0804">Transcription</keyword>
<dbReference type="AlphaFoldDB" id="A0A7X1U2U8"/>
<protein>
    <submittedName>
        <fullName evidence="6">LysR family transcriptional regulator</fullName>
    </submittedName>
</protein>
<organism evidence="6 7">
    <name type="scientific">Pseudomonas piscis</name>
    <dbReference type="NCBI Taxonomy" id="2614538"/>
    <lineage>
        <taxon>Bacteria</taxon>
        <taxon>Pseudomonadati</taxon>
        <taxon>Pseudomonadota</taxon>
        <taxon>Gammaproteobacteria</taxon>
        <taxon>Pseudomonadales</taxon>
        <taxon>Pseudomonadaceae</taxon>
        <taxon>Pseudomonas</taxon>
    </lineage>
</organism>
<dbReference type="RefSeq" id="WP_152896612.1">
    <property type="nucleotide sequence ID" value="NZ_WHUV01000001.1"/>
</dbReference>
<dbReference type="SUPFAM" id="SSF53850">
    <property type="entry name" value="Periplasmic binding protein-like II"/>
    <property type="match status" value="1"/>
</dbReference>
<evidence type="ECO:0000313" key="7">
    <source>
        <dbReference type="Proteomes" id="UP000486534"/>
    </source>
</evidence>
<evidence type="ECO:0000256" key="3">
    <source>
        <dbReference type="ARBA" id="ARBA00023125"/>
    </source>
</evidence>
<evidence type="ECO:0000256" key="2">
    <source>
        <dbReference type="ARBA" id="ARBA00023015"/>
    </source>
</evidence>
<dbReference type="Gene3D" id="1.10.10.10">
    <property type="entry name" value="Winged helix-like DNA-binding domain superfamily/Winged helix DNA-binding domain"/>
    <property type="match status" value="1"/>
</dbReference>
<keyword evidence="3" id="KW-0238">DNA-binding</keyword>
<keyword evidence="2" id="KW-0805">Transcription regulation</keyword>
<dbReference type="PANTHER" id="PTHR30126">
    <property type="entry name" value="HTH-TYPE TRANSCRIPTIONAL REGULATOR"/>
    <property type="match status" value="1"/>
</dbReference>
<dbReference type="PRINTS" id="PR00039">
    <property type="entry name" value="HTHLYSR"/>
</dbReference>